<organism evidence="2 3">
    <name type="scientific">Terrisporobacter glycolicus ATCC 14880 = DSM 1288</name>
    <dbReference type="NCBI Taxonomy" id="1121315"/>
    <lineage>
        <taxon>Bacteria</taxon>
        <taxon>Bacillati</taxon>
        <taxon>Bacillota</taxon>
        <taxon>Clostridia</taxon>
        <taxon>Peptostreptococcales</taxon>
        <taxon>Peptostreptococcaceae</taxon>
        <taxon>Terrisporobacter</taxon>
    </lineage>
</organism>
<feature type="transmembrane region" description="Helical" evidence="1">
    <location>
        <begin position="65"/>
        <end position="82"/>
    </location>
</feature>
<feature type="transmembrane region" description="Helical" evidence="1">
    <location>
        <begin position="88"/>
        <end position="108"/>
    </location>
</feature>
<keyword evidence="3" id="KW-1185">Reference proteome</keyword>
<evidence type="ECO:0000313" key="3">
    <source>
        <dbReference type="Proteomes" id="UP001348492"/>
    </source>
</evidence>
<keyword evidence="1" id="KW-0812">Transmembrane</keyword>
<dbReference type="RefSeq" id="WP_018592708.1">
    <property type="nucleotide sequence ID" value="NZ_CP117523.1"/>
</dbReference>
<accession>A0ABZ2EWI5</accession>
<feature type="transmembrane region" description="Helical" evidence="1">
    <location>
        <begin position="7"/>
        <end position="26"/>
    </location>
</feature>
<evidence type="ECO:0000313" key="2">
    <source>
        <dbReference type="EMBL" id="WWD84042.1"/>
    </source>
</evidence>
<feature type="transmembrane region" description="Helical" evidence="1">
    <location>
        <begin position="38"/>
        <end position="58"/>
    </location>
</feature>
<keyword evidence="1" id="KW-1133">Transmembrane helix</keyword>
<name>A0ABZ2EWI5_9FIRM</name>
<gene>
    <name evidence="2" type="ORF">TEGL_24640</name>
</gene>
<reference evidence="2 3" key="1">
    <citation type="journal article" date="2023" name="PLoS ONE">
        <title>Genome-based metabolic and phylogenomic analysis of three Terrisporobacter species.</title>
        <authorList>
            <person name="Boer T."/>
            <person name="Bengelsdorf F.R."/>
            <person name="Bomeke M."/>
            <person name="Daniel R."/>
            <person name="Poehlein A."/>
        </authorList>
    </citation>
    <scope>NUCLEOTIDE SEQUENCE [LARGE SCALE GENOMIC DNA]</scope>
    <source>
        <strain evidence="2 3">DSM 1288</strain>
    </source>
</reference>
<keyword evidence="1" id="KW-0472">Membrane</keyword>
<proteinExistence type="predicted"/>
<dbReference type="EMBL" id="CP117523">
    <property type="protein sequence ID" value="WWD84042.1"/>
    <property type="molecule type" value="Genomic_DNA"/>
</dbReference>
<evidence type="ECO:0000256" key="1">
    <source>
        <dbReference type="SAM" id="Phobius"/>
    </source>
</evidence>
<dbReference type="Proteomes" id="UP001348492">
    <property type="component" value="Chromosome"/>
</dbReference>
<protein>
    <submittedName>
        <fullName evidence="2">Uncharacterized protein</fullName>
    </submittedName>
</protein>
<sequence>MIKKIGLYTPFAILVIMGFLTQEKFYKLAGMNMMEAGYLGVNNTLIIFPIVFLIYGIYCALCGKDALFSVIATFILYMFIIVEYYVKYIQFSLCLISINIFLISYFIMRIHLNQKKIK</sequence>